<sequence>MSAGSKSLLLIVPFTLAALLGVLHTPPPPEPRGQDAEEDLELASLPDLPRWILEPLPNFKLYTDVTEKKAAFFSYLYSRTLLANSRILLQRQHLLGLRSKDTLSDEDITWLAGQAERLRVDEENGSEEMFQRLLRRLDTIPPSLVLAQAANESAWGTSRFARQGNNLFGQWCFSRGCGLVPLSRPEGASYEVARFRSPYHSVRAYIQNLNRHPAYHELRVLREKAHQRGQYPTGSELAAGLRDYSARGQEYVRELRSMIRYNNLVWYDQRYRDTIVSRDNVQSLLELATAPEERLRPDYEPTPDTASVEE</sequence>
<dbReference type="InterPro" id="IPR053195">
    <property type="entry name" value="Bax-like"/>
</dbReference>
<proteinExistence type="predicted"/>
<feature type="domain" description="Mannosyl-glycoprotein endo-beta-N-acetylglucosamidase-like" evidence="1">
    <location>
        <begin position="119"/>
        <end position="252"/>
    </location>
</feature>
<dbReference type="EMBL" id="JBHSDI010000013">
    <property type="protein sequence ID" value="MFC4259582.1"/>
    <property type="molecule type" value="Genomic_DNA"/>
</dbReference>
<protein>
    <submittedName>
        <fullName evidence="2">Glucosaminidase domain-containing protein</fullName>
    </submittedName>
</protein>
<accession>A0ABV8QIN3</accession>
<dbReference type="PANTHER" id="PTHR40572:SF1">
    <property type="entry name" value="PROTEIN BAX"/>
    <property type="match status" value="1"/>
</dbReference>
<organism evidence="2 3">
    <name type="scientific">Marinobacter lacisalsi</name>
    <dbReference type="NCBI Taxonomy" id="475979"/>
    <lineage>
        <taxon>Bacteria</taxon>
        <taxon>Pseudomonadati</taxon>
        <taxon>Pseudomonadota</taxon>
        <taxon>Gammaproteobacteria</taxon>
        <taxon>Pseudomonadales</taxon>
        <taxon>Marinobacteraceae</taxon>
        <taxon>Marinobacter</taxon>
    </lineage>
</organism>
<dbReference type="Proteomes" id="UP001595798">
    <property type="component" value="Unassembled WGS sequence"/>
</dbReference>
<dbReference type="SMART" id="SM00047">
    <property type="entry name" value="LYZ2"/>
    <property type="match status" value="1"/>
</dbReference>
<name>A0ABV8QIN3_9GAMM</name>
<evidence type="ECO:0000313" key="2">
    <source>
        <dbReference type="EMBL" id="MFC4259582.1"/>
    </source>
</evidence>
<evidence type="ECO:0000313" key="3">
    <source>
        <dbReference type="Proteomes" id="UP001595798"/>
    </source>
</evidence>
<dbReference type="Pfam" id="PF01832">
    <property type="entry name" value="Glucosaminidase"/>
    <property type="match status" value="1"/>
</dbReference>
<dbReference type="RefSeq" id="WP_379887247.1">
    <property type="nucleotide sequence ID" value="NZ_JBHSDI010000013.1"/>
</dbReference>
<dbReference type="PANTHER" id="PTHR40572">
    <property type="entry name" value="PROTEIN BAX"/>
    <property type="match status" value="1"/>
</dbReference>
<evidence type="ECO:0000259" key="1">
    <source>
        <dbReference type="SMART" id="SM00047"/>
    </source>
</evidence>
<dbReference type="Gene3D" id="1.10.530.10">
    <property type="match status" value="1"/>
</dbReference>
<reference evidence="3" key="1">
    <citation type="journal article" date="2019" name="Int. J. Syst. Evol. Microbiol.">
        <title>The Global Catalogue of Microorganisms (GCM) 10K type strain sequencing project: providing services to taxonomists for standard genome sequencing and annotation.</title>
        <authorList>
            <consortium name="The Broad Institute Genomics Platform"/>
            <consortium name="The Broad Institute Genome Sequencing Center for Infectious Disease"/>
            <person name="Wu L."/>
            <person name="Ma J."/>
        </authorList>
    </citation>
    <scope>NUCLEOTIDE SEQUENCE [LARGE SCALE GENOMIC DNA]</scope>
    <source>
        <strain evidence="3">CECT 7297</strain>
    </source>
</reference>
<gene>
    <name evidence="2" type="ORF">ACFOZ5_11130</name>
</gene>
<keyword evidence="3" id="KW-1185">Reference proteome</keyword>
<dbReference type="InterPro" id="IPR002901">
    <property type="entry name" value="MGlyc_endo_b_GlcNAc-like_dom"/>
</dbReference>
<comment type="caution">
    <text evidence="2">The sequence shown here is derived from an EMBL/GenBank/DDBJ whole genome shotgun (WGS) entry which is preliminary data.</text>
</comment>